<sequence>MKRIAFWALVFLAGGLLAPVVDMTLGPLWFSLGWRRPVVDWLLSKGLPPRVASYWSIVWIMLPDWAALVLVGAVIGRVARPGKWLRYALVVGGGFIAYSLIGSIQVLYWVRLAELDGSLAMRTFWGCMVLDLISLILLVLAAWLFGRTRGRPVAEPGTSPIAEN</sequence>
<reference evidence="2" key="1">
    <citation type="journal article" date="2015" name="Nature">
        <title>Complex archaea that bridge the gap between prokaryotes and eukaryotes.</title>
        <authorList>
            <person name="Spang A."/>
            <person name="Saw J.H."/>
            <person name="Jorgensen S.L."/>
            <person name="Zaremba-Niedzwiedzka K."/>
            <person name="Martijn J."/>
            <person name="Lind A.E."/>
            <person name="van Eijk R."/>
            <person name="Schleper C."/>
            <person name="Guy L."/>
            <person name="Ettema T.J."/>
        </authorList>
    </citation>
    <scope>NUCLEOTIDE SEQUENCE</scope>
</reference>
<evidence type="ECO:0000313" key="2">
    <source>
        <dbReference type="EMBL" id="KKN79451.1"/>
    </source>
</evidence>
<keyword evidence="1" id="KW-0812">Transmembrane</keyword>
<name>A0A0F9W1A4_9ZZZZ</name>
<gene>
    <name evidence="2" type="ORF">LCGC14_0340130</name>
</gene>
<accession>A0A0F9W1A4</accession>
<comment type="caution">
    <text evidence="2">The sequence shown here is derived from an EMBL/GenBank/DDBJ whole genome shotgun (WGS) entry which is preliminary data.</text>
</comment>
<keyword evidence="1" id="KW-1133">Transmembrane helix</keyword>
<organism evidence="2">
    <name type="scientific">marine sediment metagenome</name>
    <dbReference type="NCBI Taxonomy" id="412755"/>
    <lineage>
        <taxon>unclassified sequences</taxon>
        <taxon>metagenomes</taxon>
        <taxon>ecological metagenomes</taxon>
    </lineage>
</organism>
<dbReference type="EMBL" id="LAZR01000247">
    <property type="protein sequence ID" value="KKN79451.1"/>
    <property type="molecule type" value="Genomic_DNA"/>
</dbReference>
<evidence type="ECO:0000256" key="1">
    <source>
        <dbReference type="SAM" id="Phobius"/>
    </source>
</evidence>
<feature type="transmembrane region" description="Helical" evidence="1">
    <location>
        <begin position="52"/>
        <end position="75"/>
    </location>
</feature>
<feature type="transmembrane region" description="Helical" evidence="1">
    <location>
        <begin position="122"/>
        <end position="145"/>
    </location>
</feature>
<feature type="transmembrane region" description="Helical" evidence="1">
    <location>
        <begin position="87"/>
        <end position="110"/>
    </location>
</feature>
<proteinExistence type="predicted"/>
<dbReference type="AlphaFoldDB" id="A0A0F9W1A4"/>
<keyword evidence="1" id="KW-0472">Membrane</keyword>
<protein>
    <submittedName>
        <fullName evidence="2">Uncharacterized protein</fullName>
    </submittedName>
</protein>